<name>A0ABV7FFZ8_9GAMM</name>
<comment type="caution">
    <text evidence="1">The sequence shown here is derived from an EMBL/GenBank/DDBJ whole genome shotgun (WGS) entry which is preliminary data.</text>
</comment>
<dbReference type="Proteomes" id="UP001595555">
    <property type="component" value="Unassembled WGS sequence"/>
</dbReference>
<dbReference type="EMBL" id="JBHRTF010000004">
    <property type="protein sequence ID" value="MFC3115663.1"/>
    <property type="molecule type" value="Genomic_DNA"/>
</dbReference>
<protein>
    <submittedName>
        <fullName evidence="1">Uncharacterized protein</fullName>
    </submittedName>
</protein>
<dbReference type="RefSeq" id="WP_378118200.1">
    <property type="nucleotide sequence ID" value="NZ_JBHRTF010000004.1"/>
</dbReference>
<sequence length="65" mass="7528">METQILLSLTKPLTHFMVMPRFYTACTFLKPISQLTYVMQFPSLAQNSSTYYTLLQSPYNRTAQA</sequence>
<evidence type="ECO:0000313" key="1">
    <source>
        <dbReference type="EMBL" id="MFC3115663.1"/>
    </source>
</evidence>
<reference evidence="2" key="1">
    <citation type="journal article" date="2019" name="Int. J. Syst. Evol. Microbiol.">
        <title>The Global Catalogue of Microorganisms (GCM) 10K type strain sequencing project: providing services to taxonomists for standard genome sequencing and annotation.</title>
        <authorList>
            <consortium name="The Broad Institute Genomics Platform"/>
            <consortium name="The Broad Institute Genome Sequencing Center for Infectious Disease"/>
            <person name="Wu L."/>
            <person name="Ma J."/>
        </authorList>
    </citation>
    <scope>NUCLEOTIDE SEQUENCE [LARGE SCALE GENOMIC DNA]</scope>
    <source>
        <strain evidence="2">KCTC 52237</strain>
    </source>
</reference>
<gene>
    <name evidence="1" type="ORF">ACFODX_08865</name>
</gene>
<accession>A0ABV7FFZ8</accession>
<keyword evidence="2" id="KW-1185">Reference proteome</keyword>
<organism evidence="1 2">
    <name type="scientific">Cellvibrio fontiphilus</name>
    <dbReference type="NCBI Taxonomy" id="1815559"/>
    <lineage>
        <taxon>Bacteria</taxon>
        <taxon>Pseudomonadati</taxon>
        <taxon>Pseudomonadota</taxon>
        <taxon>Gammaproteobacteria</taxon>
        <taxon>Cellvibrionales</taxon>
        <taxon>Cellvibrionaceae</taxon>
        <taxon>Cellvibrio</taxon>
    </lineage>
</organism>
<proteinExistence type="predicted"/>
<evidence type="ECO:0000313" key="2">
    <source>
        <dbReference type="Proteomes" id="UP001595555"/>
    </source>
</evidence>